<evidence type="ECO:0000256" key="6">
    <source>
        <dbReference type="ARBA" id="ARBA00022644"/>
    </source>
</evidence>
<organism evidence="13 14">
    <name type="scientific">Durio zibethinus</name>
    <name type="common">Durian</name>
    <dbReference type="NCBI Taxonomy" id="66656"/>
    <lineage>
        <taxon>Eukaryota</taxon>
        <taxon>Viridiplantae</taxon>
        <taxon>Streptophyta</taxon>
        <taxon>Embryophyta</taxon>
        <taxon>Tracheophyta</taxon>
        <taxon>Spermatophyta</taxon>
        <taxon>Magnoliopsida</taxon>
        <taxon>eudicotyledons</taxon>
        <taxon>Gunneridae</taxon>
        <taxon>Pentapetalae</taxon>
        <taxon>rosids</taxon>
        <taxon>malvids</taxon>
        <taxon>Malvales</taxon>
        <taxon>Malvaceae</taxon>
        <taxon>Helicteroideae</taxon>
        <taxon>Durio</taxon>
    </lineage>
</organism>
<evidence type="ECO:0000256" key="11">
    <source>
        <dbReference type="SAM" id="SignalP"/>
    </source>
</evidence>
<evidence type="ECO:0000256" key="8">
    <source>
        <dbReference type="ARBA" id="ARBA00022827"/>
    </source>
</evidence>
<keyword evidence="7 11" id="KW-0732">Signal</keyword>
<dbReference type="FunFam" id="3.30.465.10:FF:000033">
    <property type="entry name" value="L-gulonolactone oxidase 5"/>
    <property type="match status" value="1"/>
</dbReference>
<dbReference type="Gene3D" id="3.30.70.2520">
    <property type="match status" value="1"/>
</dbReference>
<name>A0A6P6A4F0_DURZI</name>
<dbReference type="GeneID" id="111305985"/>
<comment type="pathway">
    <text evidence="2">Cofactor biosynthesis; L-ascorbate biosynthesis.</text>
</comment>
<dbReference type="InterPro" id="IPR050432">
    <property type="entry name" value="FAD-linked_Oxidoreductases_BP"/>
</dbReference>
<feature type="chain" id="PRO_5028040585" description="L-gulonolactone oxidase" evidence="11">
    <location>
        <begin position="29"/>
        <end position="552"/>
    </location>
</feature>
<dbReference type="Pfam" id="PF22906">
    <property type="entry name" value="GULLO2-like_3rd"/>
    <property type="match status" value="1"/>
</dbReference>
<dbReference type="InterPro" id="IPR010030">
    <property type="entry name" value="GULO_Plant"/>
</dbReference>
<dbReference type="GO" id="GO:0016020">
    <property type="term" value="C:membrane"/>
    <property type="evidence" value="ECO:0007669"/>
    <property type="project" value="InterPro"/>
</dbReference>
<gene>
    <name evidence="14" type="primary">LOC111305985</name>
</gene>
<dbReference type="PANTHER" id="PTHR13878:SF67">
    <property type="entry name" value="L-GULONOLACTONE OXIDASE 5"/>
    <property type="match status" value="1"/>
</dbReference>
<keyword evidence="13" id="KW-1185">Reference proteome</keyword>
<dbReference type="PANTHER" id="PTHR13878">
    <property type="entry name" value="GULONOLACTONE OXIDASE"/>
    <property type="match status" value="1"/>
</dbReference>
<dbReference type="UniPathway" id="UPA00132"/>
<dbReference type="PROSITE" id="PS51387">
    <property type="entry name" value="FAD_PCMH"/>
    <property type="match status" value="1"/>
</dbReference>
<dbReference type="InterPro" id="IPR016166">
    <property type="entry name" value="FAD-bd_PCMH"/>
</dbReference>
<dbReference type="RefSeq" id="XP_022759610.1">
    <property type="nucleotide sequence ID" value="XM_022903875.1"/>
</dbReference>
<keyword evidence="5" id="KW-0285">Flavoprotein</keyword>
<dbReference type="PROSITE" id="PS51257">
    <property type="entry name" value="PROKAR_LIPOPROTEIN"/>
    <property type="match status" value="1"/>
</dbReference>
<dbReference type="GO" id="GO:0050105">
    <property type="term" value="F:L-gulonolactone oxidase activity"/>
    <property type="evidence" value="ECO:0007669"/>
    <property type="project" value="UniProtKB-EC"/>
</dbReference>
<dbReference type="InterPro" id="IPR036318">
    <property type="entry name" value="FAD-bd_PCMH-like_sf"/>
</dbReference>
<dbReference type="SUPFAM" id="SSF56176">
    <property type="entry name" value="FAD-binding/transporter-associated domain-like"/>
    <property type="match status" value="1"/>
</dbReference>
<dbReference type="Proteomes" id="UP000515121">
    <property type="component" value="Unplaced"/>
</dbReference>
<comment type="similarity">
    <text evidence="3">Belongs to the oxygen-dependent FAD-linked oxidoreductase family.</text>
</comment>
<dbReference type="InterPro" id="IPR006094">
    <property type="entry name" value="Oxid_FAD_bind_N"/>
</dbReference>
<evidence type="ECO:0000256" key="9">
    <source>
        <dbReference type="ARBA" id="ARBA00023002"/>
    </source>
</evidence>
<dbReference type="Gene3D" id="3.30.465.10">
    <property type="match status" value="1"/>
</dbReference>
<comment type="catalytic activity">
    <reaction evidence="10">
        <text>L-gulono-1,4-lactone + O2 = L-ascorbate + H2O2 + H(+)</text>
        <dbReference type="Rhea" id="RHEA:32363"/>
        <dbReference type="ChEBI" id="CHEBI:15378"/>
        <dbReference type="ChEBI" id="CHEBI:15379"/>
        <dbReference type="ChEBI" id="CHEBI:16240"/>
        <dbReference type="ChEBI" id="CHEBI:17587"/>
        <dbReference type="ChEBI" id="CHEBI:38290"/>
        <dbReference type="EC" id="1.1.3.8"/>
    </reaction>
</comment>
<feature type="domain" description="FAD-binding PCMH-type" evidence="12">
    <location>
        <begin position="57"/>
        <end position="237"/>
    </location>
</feature>
<keyword evidence="9" id="KW-0560">Oxidoreductase</keyword>
<dbReference type="AlphaFoldDB" id="A0A6P6A4F0"/>
<evidence type="ECO:0000313" key="14">
    <source>
        <dbReference type="RefSeq" id="XP_022759610.1"/>
    </source>
</evidence>
<protein>
    <recommendedName>
        <fullName evidence="4">L-gulonolactone oxidase</fullName>
        <ecNumber evidence="4">1.1.3.8</ecNumber>
    </recommendedName>
</protein>
<evidence type="ECO:0000256" key="4">
    <source>
        <dbReference type="ARBA" id="ARBA00013121"/>
    </source>
</evidence>
<evidence type="ECO:0000313" key="13">
    <source>
        <dbReference type="Proteomes" id="UP000515121"/>
    </source>
</evidence>
<dbReference type="InterPro" id="IPR016169">
    <property type="entry name" value="FAD-bd_PCMH_sub2"/>
</dbReference>
<dbReference type="GO" id="GO:0071949">
    <property type="term" value="F:FAD binding"/>
    <property type="evidence" value="ECO:0007669"/>
    <property type="project" value="InterPro"/>
</dbReference>
<dbReference type="EC" id="1.1.3.8" evidence="4"/>
<dbReference type="NCBIfam" id="TIGR01677">
    <property type="entry name" value="pln_FAD_oxido"/>
    <property type="match status" value="2"/>
</dbReference>
<evidence type="ECO:0000256" key="7">
    <source>
        <dbReference type="ARBA" id="ARBA00022729"/>
    </source>
</evidence>
<evidence type="ECO:0000256" key="2">
    <source>
        <dbReference type="ARBA" id="ARBA00005147"/>
    </source>
</evidence>
<dbReference type="Pfam" id="PF04030">
    <property type="entry name" value="ALO"/>
    <property type="match status" value="1"/>
</dbReference>
<keyword evidence="8" id="KW-0274">FAD</keyword>
<evidence type="ECO:0000259" key="12">
    <source>
        <dbReference type="PROSITE" id="PS51387"/>
    </source>
</evidence>
<comment type="cofactor">
    <cofactor evidence="1">
        <name>FAD</name>
        <dbReference type="ChEBI" id="CHEBI:57692"/>
    </cofactor>
</comment>
<dbReference type="InterPro" id="IPR007173">
    <property type="entry name" value="ALO_C"/>
</dbReference>
<reference evidence="14" key="1">
    <citation type="submission" date="2025-08" db="UniProtKB">
        <authorList>
            <consortium name="RefSeq"/>
        </authorList>
    </citation>
    <scope>IDENTIFICATION</scope>
    <source>
        <tissue evidence="14">Fruit stalk</tissue>
    </source>
</reference>
<dbReference type="GO" id="GO:0003885">
    <property type="term" value="F:D-arabinono-1,4-lactone oxidase activity"/>
    <property type="evidence" value="ECO:0007669"/>
    <property type="project" value="InterPro"/>
</dbReference>
<evidence type="ECO:0000256" key="3">
    <source>
        <dbReference type="ARBA" id="ARBA00005466"/>
    </source>
</evidence>
<evidence type="ECO:0000256" key="10">
    <source>
        <dbReference type="ARBA" id="ARBA00048083"/>
    </source>
</evidence>
<evidence type="ECO:0000256" key="5">
    <source>
        <dbReference type="ARBA" id="ARBA00022630"/>
    </source>
</evidence>
<dbReference type="InterPro" id="IPR055154">
    <property type="entry name" value="GULLO2-like_C"/>
</dbReference>
<keyword evidence="6" id="KW-0060">Ascorbate biosynthesis</keyword>
<proteinExistence type="inferred from homology"/>
<evidence type="ECO:0000256" key="1">
    <source>
        <dbReference type="ARBA" id="ARBA00001974"/>
    </source>
</evidence>
<dbReference type="GO" id="GO:0019853">
    <property type="term" value="P:L-ascorbic acid biosynthetic process"/>
    <property type="evidence" value="ECO:0007669"/>
    <property type="project" value="UniProtKB-UniPathway"/>
</dbReference>
<feature type="signal peptide" evidence="11">
    <location>
        <begin position="1"/>
        <end position="28"/>
    </location>
</feature>
<accession>A0A6P6A4F0</accession>
<sequence length="552" mass="60881">MLYSTKRNEFRELLLFECLFLLAVMVSCSPPEEPVKCSSKNSNCTITNSYGTFADRAVCRAGNVAYPTTEQELVSIVSAATKAKRKMKVVTRFSHSIPKLVCPDGQDGLLISTKYLNHVVKIDAAAMTFTVESGVTLRQLIQEAAKAGLALPYAPYWWGLTIGGLLGTGAHGSSLWGKGSAVNDYVIEMRIVSPAGPEEGYAKVRVLTDRDKDLDAAKVSLGVLGVISQVTFKLQPLFKRSITYVTKDDTDLGDEAITFGKMHEFADIFWYPSQRKAVYRIDDRVSSNASGNGLYDFTPFRSTPSLALALVRSTGIIFTGYPVIGFHDRLQSSGTCLDSLDDSVINACAWDPRIKGEFFQQTTFSIGLSVVKSFIEDVQTLVALEPKAFCGLELYNGILMRYVKASSAYLGKQEDAIDFDITYYRSKDPMAPRLYQDILDEIEQIGLLKYGALPHWGKNRNLAFDGVIKKYKNAGKFLKVKNMYDPSGLFSSEWTDQILGLTNEVTTLKEGCALEGLCICSQDIHCAPSQGYLCRPGKIFQNASVCTLVNPK</sequence>
<dbReference type="Pfam" id="PF01565">
    <property type="entry name" value="FAD_binding_4"/>
    <property type="match status" value="1"/>
</dbReference>